<feature type="signal peptide" evidence="6">
    <location>
        <begin position="1"/>
        <end position="27"/>
    </location>
</feature>
<feature type="chain" id="PRO_5004341397" description="Defensin-like domain-containing protein" evidence="6">
    <location>
        <begin position="28"/>
        <end position="82"/>
    </location>
</feature>
<keyword evidence="3" id="KW-0295">Fungicide</keyword>
<dbReference type="GO" id="GO:0050832">
    <property type="term" value="P:defense response to fungus"/>
    <property type="evidence" value="ECO:0007669"/>
    <property type="project" value="UniProtKB-KW"/>
</dbReference>
<evidence type="ECO:0000256" key="4">
    <source>
        <dbReference type="ARBA" id="ARBA00022821"/>
    </source>
</evidence>
<gene>
    <name evidence="8" type="ORF">CARUB_v10027717mg</name>
</gene>
<reference evidence="9" key="1">
    <citation type="journal article" date="2013" name="Nat. Genet.">
        <title>The Capsella rubella genome and the genomic consequences of rapid mating system evolution.</title>
        <authorList>
            <person name="Slotte T."/>
            <person name="Hazzouri K.M."/>
            <person name="Agren J.A."/>
            <person name="Koenig D."/>
            <person name="Maumus F."/>
            <person name="Guo Y.L."/>
            <person name="Steige K."/>
            <person name="Platts A.E."/>
            <person name="Escobar J.S."/>
            <person name="Newman L.K."/>
            <person name="Wang W."/>
            <person name="Mandakova T."/>
            <person name="Vello E."/>
            <person name="Smith L.M."/>
            <person name="Henz S.R."/>
            <person name="Steffen J."/>
            <person name="Takuno S."/>
            <person name="Brandvain Y."/>
            <person name="Coop G."/>
            <person name="Andolfatto P."/>
            <person name="Hu T.T."/>
            <person name="Blanchette M."/>
            <person name="Clark R.M."/>
            <person name="Quesneville H."/>
            <person name="Nordborg M."/>
            <person name="Gaut B.S."/>
            <person name="Lysak M.A."/>
            <person name="Jenkins J."/>
            <person name="Grimwood J."/>
            <person name="Chapman J."/>
            <person name="Prochnik S."/>
            <person name="Shu S."/>
            <person name="Rokhsar D."/>
            <person name="Schmutz J."/>
            <person name="Weigel D."/>
            <person name="Wright S.I."/>
        </authorList>
    </citation>
    <scope>NUCLEOTIDE SEQUENCE [LARGE SCALE GENOMIC DNA]</scope>
    <source>
        <strain evidence="9">cv. Monte Gargano</strain>
    </source>
</reference>
<evidence type="ECO:0000259" key="7">
    <source>
        <dbReference type="Pfam" id="PF24552"/>
    </source>
</evidence>
<protein>
    <recommendedName>
        <fullName evidence="7">Defensin-like domain-containing protein</fullName>
    </recommendedName>
</protein>
<dbReference type="InterPro" id="IPR056373">
    <property type="entry name" value="Defensin-like_dom"/>
</dbReference>
<dbReference type="Pfam" id="PF24552">
    <property type="entry name" value="Defensin"/>
    <property type="match status" value="1"/>
</dbReference>
<dbReference type="GO" id="GO:0031640">
    <property type="term" value="P:killing of cells of another organism"/>
    <property type="evidence" value="ECO:0007669"/>
    <property type="project" value="UniProtKB-KW"/>
</dbReference>
<name>R0EZ11_9BRAS</name>
<dbReference type="OrthoDB" id="1100980at2759"/>
<dbReference type="AlphaFoldDB" id="R0EZ11"/>
<proteinExistence type="inferred from homology"/>
<dbReference type="EMBL" id="KB870812">
    <property type="protein sequence ID" value="EOA14497.1"/>
    <property type="molecule type" value="Genomic_DNA"/>
</dbReference>
<evidence type="ECO:0000256" key="6">
    <source>
        <dbReference type="SAM" id="SignalP"/>
    </source>
</evidence>
<organism evidence="8 9">
    <name type="scientific">Capsella rubella</name>
    <dbReference type="NCBI Taxonomy" id="81985"/>
    <lineage>
        <taxon>Eukaryota</taxon>
        <taxon>Viridiplantae</taxon>
        <taxon>Streptophyta</taxon>
        <taxon>Embryophyta</taxon>
        <taxon>Tracheophyta</taxon>
        <taxon>Spermatophyta</taxon>
        <taxon>Magnoliopsida</taxon>
        <taxon>eudicotyledons</taxon>
        <taxon>Gunneridae</taxon>
        <taxon>Pentapetalae</taxon>
        <taxon>rosids</taxon>
        <taxon>malvids</taxon>
        <taxon>Brassicales</taxon>
        <taxon>Brassicaceae</taxon>
        <taxon>Camelineae</taxon>
        <taxon>Capsella</taxon>
    </lineage>
</organism>
<keyword evidence="9" id="KW-1185">Reference proteome</keyword>
<keyword evidence="2" id="KW-0929">Antimicrobial</keyword>
<evidence type="ECO:0000313" key="9">
    <source>
        <dbReference type="Proteomes" id="UP000029121"/>
    </source>
</evidence>
<feature type="domain" description="Defensin-like" evidence="7">
    <location>
        <begin position="37"/>
        <end position="82"/>
    </location>
</feature>
<dbReference type="Proteomes" id="UP000029121">
    <property type="component" value="Unassembled WGS sequence"/>
</dbReference>
<evidence type="ECO:0000256" key="5">
    <source>
        <dbReference type="ARBA" id="ARBA00023157"/>
    </source>
</evidence>
<dbReference type="KEGG" id="crb:17875144"/>
<comment type="similarity">
    <text evidence="1">Belongs to the DEFL family.</text>
</comment>
<evidence type="ECO:0000313" key="8">
    <source>
        <dbReference type="EMBL" id="EOA14497.1"/>
    </source>
</evidence>
<evidence type="ECO:0000256" key="2">
    <source>
        <dbReference type="ARBA" id="ARBA00022529"/>
    </source>
</evidence>
<evidence type="ECO:0000256" key="1">
    <source>
        <dbReference type="ARBA" id="ARBA00006722"/>
    </source>
</evidence>
<accession>R0EZ11</accession>
<keyword evidence="5" id="KW-1015">Disulfide bond</keyword>
<evidence type="ECO:0000256" key="3">
    <source>
        <dbReference type="ARBA" id="ARBA00022577"/>
    </source>
</evidence>
<keyword evidence="4" id="KW-0611">Plant defense</keyword>
<sequence length="82" mass="8783">MKMGSLKMLVIFALTVLIAMSSDLVSGNIAPGKASNPLCFNPCTPTFGSNECKTFCVNKKYKEGSCVGFGIPPTFKYCCCNN</sequence>
<keyword evidence="6" id="KW-0732">Signal</keyword>